<keyword evidence="3" id="KW-1185">Reference proteome</keyword>
<name>A0A2L2T6P1_9HYPO</name>
<evidence type="ECO:0000256" key="1">
    <source>
        <dbReference type="SAM" id="MobiDB-lite"/>
    </source>
</evidence>
<dbReference type="Proteomes" id="UP000245910">
    <property type="component" value="Chromosome I"/>
</dbReference>
<dbReference type="AlphaFoldDB" id="A0A2L2T6P1"/>
<reference evidence="3" key="1">
    <citation type="submission" date="2014-10" db="EMBL/GenBank/DDBJ databases">
        <authorList>
            <person name="King R."/>
        </authorList>
    </citation>
    <scope>NUCLEOTIDE SEQUENCE [LARGE SCALE GENOMIC DNA]</scope>
    <source>
        <strain evidence="3">A3/5</strain>
    </source>
</reference>
<organism evidence="2 3">
    <name type="scientific">Fusarium venenatum</name>
    <dbReference type="NCBI Taxonomy" id="56646"/>
    <lineage>
        <taxon>Eukaryota</taxon>
        <taxon>Fungi</taxon>
        <taxon>Dikarya</taxon>
        <taxon>Ascomycota</taxon>
        <taxon>Pezizomycotina</taxon>
        <taxon>Sordariomycetes</taxon>
        <taxon>Hypocreomycetidae</taxon>
        <taxon>Hypocreales</taxon>
        <taxon>Nectriaceae</taxon>
        <taxon>Fusarium</taxon>
    </lineage>
</organism>
<feature type="region of interest" description="Disordered" evidence="1">
    <location>
        <begin position="71"/>
        <end position="92"/>
    </location>
</feature>
<proteinExistence type="predicted"/>
<dbReference type="EMBL" id="LN649229">
    <property type="protein sequence ID" value="CEI66494.1"/>
    <property type="molecule type" value="Genomic_DNA"/>
</dbReference>
<sequence>MGNARSGRYSSDYLRPDHLTQTIILRMASKNVSKAVDTVRRAVLSAGGLSGHGPRNTGFLVTRQHLLGTLPPARNPQPEPVHAPPTAHEDYRSRWDKDIDIRGYRSFV</sequence>
<protein>
    <submittedName>
        <fullName evidence="2">Uncharacterized protein</fullName>
    </submittedName>
</protein>
<accession>A0A2L2T6P1</accession>
<evidence type="ECO:0000313" key="2">
    <source>
        <dbReference type="EMBL" id="CEI66494.1"/>
    </source>
</evidence>
<feature type="compositionally biased region" description="Pro residues" evidence="1">
    <location>
        <begin position="73"/>
        <end position="83"/>
    </location>
</feature>
<evidence type="ECO:0000313" key="3">
    <source>
        <dbReference type="Proteomes" id="UP000245910"/>
    </source>
</evidence>